<keyword evidence="1" id="KW-1185">Reference proteome</keyword>
<protein>
    <submittedName>
        <fullName evidence="2">Uncharacterized protein</fullName>
    </submittedName>
</protein>
<evidence type="ECO:0000313" key="1">
    <source>
        <dbReference type="Proteomes" id="UP000887540"/>
    </source>
</evidence>
<name>A0A914DUC4_9BILA</name>
<dbReference type="WBParaSite" id="ACRNAN_scaffold382.g25691.t1">
    <property type="protein sequence ID" value="ACRNAN_scaffold382.g25691.t1"/>
    <property type="gene ID" value="ACRNAN_scaffold382.g25691"/>
</dbReference>
<evidence type="ECO:0000313" key="2">
    <source>
        <dbReference type="WBParaSite" id="ACRNAN_scaffold382.g25691.t1"/>
    </source>
</evidence>
<dbReference type="AlphaFoldDB" id="A0A914DUC4"/>
<accession>A0A914DUC4</accession>
<sequence>MGIGYAYDLEQQSYPCGSKIKGACFLKESAWRHHGLYSEMCMELIKFDNSTFGSEAACEEINPSNFFPNAFEFNVTCDNGHWFFIYQDERDNVKVQLNGINCFLR</sequence>
<organism evidence="1 2">
    <name type="scientific">Acrobeloides nanus</name>
    <dbReference type="NCBI Taxonomy" id="290746"/>
    <lineage>
        <taxon>Eukaryota</taxon>
        <taxon>Metazoa</taxon>
        <taxon>Ecdysozoa</taxon>
        <taxon>Nematoda</taxon>
        <taxon>Chromadorea</taxon>
        <taxon>Rhabditida</taxon>
        <taxon>Tylenchina</taxon>
        <taxon>Cephalobomorpha</taxon>
        <taxon>Cephaloboidea</taxon>
        <taxon>Cephalobidae</taxon>
        <taxon>Acrobeloides</taxon>
    </lineage>
</organism>
<reference evidence="2" key="1">
    <citation type="submission" date="2022-11" db="UniProtKB">
        <authorList>
            <consortium name="WormBaseParasite"/>
        </authorList>
    </citation>
    <scope>IDENTIFICATION</scope>
</reference>
<dbReference type="Proteomes" id="UP000887540">
    <property type="component" value="Unplaced"/>
</dbReference>
<proteinExistence type="predicted"/>